<evidence type="ECO:0000313" key="2">
    <source>
        <dbReference type="Proteomes" id="UP001056120"/>
    </source>
</evidence>
<dbReference type="Proteomes" id="UP001056120">
    <property type="component" value="Linkage Group LG27"/>
</dbReference>
<dbReference type="EMBL" id="CM042044">
    <property type="protein sequence ID" value="KAI3688353.1"/>
    <property type="molecule type" value="Genomic_DNA"/>
</dbReference>
<comment type="caution">
    <text evidence="1">The sequence shown here is derived from an EMBL/GenBank/DDBJ whole genome shotgun (WGS) entry which is preliminary data.</text>
</comment>
<accession>A0ACB8YTA4</accession>
<reference evidence="1 2" key="2">
    <citation type="journal article" date="2022" name="Mol. Ecol. Resour.">
        <title>The genomes of chicory, endive, great burdock and yacon provide insights into Asteraceae paleo-polyploidization history and plant inulin production.</title>
        <authorList>
            <person name="Fan W."/>
            <person name="Wang S."/>
            <person name="Wang H."/>
            <person name="Wang A."/>
            <person name="Jiang F."/>
            <person name="Liu H."/>
            <person name="Zhao H."/>
            <person name="Xu D."/>
            <person name="Zhang Y."/>
        </authorList>
    </citation>
    <scope>NUCLEOTIDE SEQUENCE [LARGE SCALE GENOMIC DNA]</scope>
    <source>
        <strain evidence="2">cv. Yunnan</strain>
        <tissue evidence="1">Leaves</tissue>
    </source>
</reference>
<gene>
    <name evidence="1" type="ORF">L1987_82065</name>
</gene>
<reference evidence="2" key="1">
    <citation type="journal article" date="2022" name="Mol. Ecol. Resour.">
        <title>The genomes of chicory, endive, great burdock and yacon provide insights into Asteraceae palaeo-polyploidization history and plant inulin production.</title>
        <authorList>
            <person name="Fan W."/>
            <person name="Wang S."/>
            <person name="Wang H."/>
            <person name="Wang A."/>
            <person name="Jiang F."/>
            <person name="Liu H."/>
            <person name="Zhao H."/>
            <person name="Xu D."/>
            <person name="Zhang Y."/>
        </authorList>
    </citation>
    <scope>NUCLEOTIDE SEQUENCE [LARGE SCALE GENOMIC DNA]</scope>
    <source>
        <strain evidence="2">cv. Yunnan</strain>
    </source>
</reference>
<organism evidence="1 2">
    <name type="scientific">Smallanthus sonchifolius</name>
    <dbReference type="NCBI Taxonomy" id="185202"/>
    <lineage>
        <taxon>Eukaryota</taxon>
        <taxon>Viridiplantae</taxon>
        <taxon>Streptophyta</taxon>
        <taxon>Embryophyta</taxon>
        <taxon>Tracheophyta</taxon>
        <taxon>Spermatophyta</taxon>
        <taxon>Magnoliopsida</taxon>
        <taxon>eudicotyledons</taxon>
        <taxon>Gunneridae</taxon>
        <taxon>Pentapetalae</taxon>
        <taxon>asterids</taxon>
        <taxon>campanulids</taxon>
        <taxon>Asterales</taxon>
        <taxon>Asteraceae</taxon>
        <taxon>Asteroideae</taxon>
        <taxon>Heliantheae alliance</taxon>
        <taxon>Millerieae</taxon>
        <taxon>Smallanthus</taxon>
    </lineage>
</organism>
<keyword evidence="2" id="KW-1185">Reference proteome</keyword>
<protein>
    <submittedName>
        <fullName evidence="1">Uncharacterized protein</fullName>
    </submittedName>
</protein>
<name>A0ACB8YTA4_9ASTR</name>
<evidence type="ECO:0000313" key="1">
    <source>
        <dbReference type="EMBL" id="KAI3688353.1"/>
    </source>
</evidence>
<sequence length="181" mass="20653">MPHGICLLPHSYIKPFHGARTFPHPQIPDSHFNSHTFQPQSEARLSDRESILVQLQQKMRSPSKSVTNRVSDAESEMNLPPGFRFHPTDEELIFGGNFEGEAMFTGDVPRESLIKVENGSEQRNMGLVENLMQKEVVDDGNEWLDSLSLEDLHHCLEAMPPGHDFNDMPMNYNSNQKYFSN</sequence>
<proteinExistence type="predicted"/>